<proteinExistence type="predicted"/>
<dbReference type="PROSITE" id="PS01125">
    <property type="entry name" value="ROK"/>
    <property type="match status" value="1"/>
</dbReference>
<dbReference type="Gene3D" id="3.30.420.40">
    <property type="match status" value="2"/>
</dbReference>
<name>A0A382P866_9ZZZZ</name>
<dbReference type="EMBL" id="UINC01104724">
    <property type="protein sequence ID" value="SVC68102.1"/>
    <property type="molecule type" value="Genomic_DNA"/>
</dbReference>
<dbReference type="SUPFAM" id="SSF53067">
    <property type="entry name" value="Actin-like ATPase domain"/>
    <property type="match status" value="1"/>
</dbReference>
<dbReference type="PANTHER" id="PTHR18964">
    <property type="entry name" value="ROK (REPRESSOR, ORF, KINASE) FAMILY"/>
    <property type="match status" value="1"/>
</dbReference>
<dbReference type="PANTHER" id="PTHR18964:SF149">
    <property type="entry name" value="BIFUNCTIONAL UDP-N-ACETYLGLUCOSAMINE 2-EPIMERASE_N-ACETYLMANNOSAMINE KINASE"/>
    <property type="match status" value="1"/>
</dbReference>
<dbReference type="InterPro" id="IPR000600">
    <property type="entry name" value="ROK"/>
</dbReference>
<gene>
    <name evidence="1" type="ORF">METZ01_LOCUS320956</name>
</gene>
<sequence>MKKVVLGIDIGGTNTVYGFVGQNGNIFHSDEIPTHGSKPVDNFINRLGEELDSFLTDNSDFKLCGIGVGAPNGNHFTGIIQDPPNLSWGDVDIVTLLQEKFHCDVSLTNDANAAALGEKNYGIAYDMNDFVVITLGTGLGSGIFTGGLLLYGTNSLAGEMGHISIAQNGRACSCGLKGCLEMYVSAKGIKETVIEFQKDNPDDDFLSSLEPDLIDGKMIDCAIDDGIKSAISLYEFTADKLAYGMAQVATILSPEAFIIYGGYSQAGDRLLGPTRIALETYLMDNLKGKIKVLQSGLPAGQAGILGAASLLWE</sequence>
<dbReference type="Pfam" id="PF00480">
    <property type="entry name" value="ROK"/>
    <property type="match status" value="1"/>
</dbReference>
<protein>
    <recommendedName>
        <fullName evidence="2">Glucokinase</fullName>
    </recommendedName>
</protein>
<dbReference type="AlphaFoldDB" id="A0A382P866"/>
<reference evidence="1" key="1">
    <citation type="submission" date="2018-05" db="EMBL/GenBank/DDBJ databases">
        <authorList>
            <person name="Lanie J.A."/>
            <person name="Ng W.-L."/>
            <person name="Kazmierczak K.M."/>
            <person name="Andrzejewski T.M."/>
            <person name="Davidsen T.M."/>
            <person name="Wayne K.J."/>
            <person name="Tettelin H."/>
            <person name="Glass J.I."/>
            <person name="Rusch D."/>
            <person name="Podicherti R."/>
            <person name="Tsui H.-C.T."/>
            <person name="Winkler M.E."/>
        </authorList>
    </citation>
    <scope>NUCLEOTIDE SEQUENCE</scope>
</reference>
<evidence type="ECO:0000313" key="1">
    <source>
        <dbReference type="EMBL" id="SVC68102.1"/>
    </source>
</evidence>
<evidence type="ECO:0008006" key="2">
    <source>
        <dbReference type="Google" id="ProtNLM"/>
    </source>
</evidence>
<organism evidence="1">
    <name type="scientific">marine metagenome</name>
    <dbReference type="NCBI Taxonomy" id="408172"/>
    <lineage>
        <taxon>unclassified sequences</taxon>
        <taxon>metagenomes</taxon>
        <taxon>ecological metagenomes</taxon>
    </lineage>
</organism>
<accession>A0A382P866</accession>
<dbReference type="InterPro" id="IPR049874">
    <property type="entry name" value="ROK_cs"/>
</dbReference>
<dbReference type="InterPro" id="IPR043129">
    <property type="entry name" value="ATPase_NBD"/>
</dbReference>